<dbReference type="InterPro" id="IPR011002">
    <property type="entry name" value="FliG_a-hlx"/>
</dbReference>
<dbReference type="Proteomes" id="UP000316598">
    <property type="component" value="Unassembled WGS sequence"/>
</dbReference>
<dbReference type="GO" id="GO:0003774">
    <property type="term" value="F:cytoskeletal motor activity"/>
    <property type="evidence" value="ECO:0007669"/>
    <property type="project" value="InterPro"/>
</dbReference>
<keyword evidence="3" id="KW-0966">Cell projection</keyword>
<dbReference type="PANTHER" id="PTHR30534">
    <property type="entry name" value="FLAGELLAR MOTOR SWITCH PROTEIN FLIG"/>
    <property type="match status" value="1"/>
</dbReference>
<dbReference type="InterPro" id="IPR032779">
    <property type="entry name" value="FliG_M"/>
</dbReference>
<evidence type="ECO:0000259" key="2">
    <source>
        <dbReference type="Pfam" id="PF14841"/>
    </source>
</evidence>
<keyword evidence="3" id="KW-0969">Cilium</keyword>
<keyword evidence="4" id="KW-1185">Reference proteome</keyword>
<sequence>MATSHAATRTANDRDAMLRRVAIVLSTLPAPMVAKLLGTIDPESKQALRRTMTSLSDVDPLERRRAVEAFKVSIVSQPSDPTSGHPSALPMGNQAGGMEPGMYSGTSVVKSNSLHSSDTSGSPLGFLNQVADQDLASLLVAEHPQAIAIVLASVRPEKAGAVLPLLPLHLRTVTLSRIGRMGDVDPATAQDLETHFRKLIDQNGIRSQSEQGKRKLDAILASMPSSASPEIAAVKPELTHAARPQGNVVEPPLPSDALVQESVPQRDAYAGRSDADVSAIDLTHRLRVVREEPEVASRPSTHSAGVDKALTPESPQSQVETFTSTDQIHHHLIGLTPIELCQSLGKVETKEAMLTLCGLPNPVAEAALAILPKDQAKIVRIKMANLSSLNLRDIDDAKERVALASLSLDSVRSRASRSSSSQPNLIAA</sequence>
<reference evidence="3 4" key="1">
    <citation type="submission" date="2019-02" db="EMBL/GenBank/DDBJ databases">
        <title>Deep-cultivation of Planctomycetes and their phenomic and genomic characterization uncovers novel biology.</title>
        <authorList>
            <person name="Wiegand S."/>
            <person name="Jogler M."/>
            <person name="Boedeker C."/>
            <person name="Pinto D."/>
            <person name="Vollmers J."/>
            <person name="Rivas-Marin E."/>
            <person name="Kohn T."/>
            <person name="Peeters S.H."/>
            <person name="Heuer A."/>
            <person name="Rast P."/>
            <person name="Oberbeckmann S."/>
            <person name="Bunk B."/>
            <person name="Jeske O."/>
            <person name="Meyerdierks A."/>
            <person name="Storesund J.E."/>
            <person name="Kallscheuer N."/>
            <person name="Luecker S."/>
            <person name="Lage O.M."/>
            <person name="Pohl T."/>
            <person name="Merkel B.J."/>
            <person name="Hornburger P."/>
            <person name="Mueller R.-W."/>
            <person name="Bruemmer F."/>
            <person name="Labrenz M."/>
            <person name="Spormann A.M."/>
            <person name="Op Den Camp H."/>
            <person name="Overmann J."/>
            <person name="Amann R."/>
            <person name="Jetten M.S.M."/>
            <person name="Mascher T."/>
            <person name="Medema M.H."/>
            <person name="Devos D.P."/>
            <person name="Kaster A.-K."/>
            <person name="Ovreas L."/>
            <person name="Rohde M."/>
            <person name="Galperin M.Y."/>
            <person name="Jogler C."/>
        </authorList>
    </citation>
    <scope>NUCLEOTIDE SEQUENCE [LARGE SCALE GENOMIC DNA]</scope>
    <source>
        <strain evidence="3 4">Pla22</strain>
    </source>
</reference>
<organism evidence="3 4">
    <name type="scientific">Rubripirellula amarantea</name>
    <dbReference type="NCBI Taxonomy" id="2527999"/>
    <lineage>
        <taxon>Bacteria</taxon>
        <taxon>Pseudomonadati</taxon>
        <taxon>Planctomycetota</taxon>
        <taxon>Planctomycetia</taxon>
        <taxon>Pirellulales</taxon>
        <taxon>Pirellulaceae</taxon>
        <taxon>Rubripirellula</taxon>
    </lineage>
</organism>
<evidence type="ECO:0000256" key="1">
    <source>
        <dbReference type="SAM" id="MobiDB-lite"/>
    </source>
</evidence>
<dbReference type="GO" id="GO:0006935">
    <property type="term" value="P:chemotaxis"/>
    <property type="evidence" value="ECO:0007669"/>
    <property type="project" value="InterPro"/>
</dbReference>
<dbReference type="RefSeq" id="WP_165440495.1">
    <property type="nucleotide sequence ID" value="NZ_SJPI01000001.1"/>
</dbReference>
<feature type="compositionally biased region" description="Polar residues" evidence="1">
    <location>
        <begin position="313"/>
        <end position="322"/>
    </location>
</feature>
<gene>
    <name evidence="3" type="primary">fliG_1</name>
    <name evidence="3" type="ORF">Pla22_06230</name>
</gene>
<dbReference type="EMBL" id="SJPI01000001">
    <property type="protein sequence ID" value="TWT52995.1"/>
    <property type="molecule type" value="Genomic_DNA"/>
</dbReference>
<feature type="domain" description="Flagellar motor switch protein FliG middle" evidence="2">
    <location>
        <begin position="133"/>
        <end position="203"/>
    </location>
</feature>
<dbReference type="SUPFAM" id="SSF48029">
    <property type="entry name" value="FliG"/>
    <property type="match status" value="3"/>
</dbReference>
<dbReference type="Pfam" id="PF14841">
    <property type="entry name" value="FliG_M"/>
    <property type="match status" value="1"/>
</dbReference>
<proteinExistence type="predicted"/>
<accession>A0A5C5WS65</accession>
<dbReference type="AlphaFoldDB" id="A0A5C5WS65"/>
<protein>
    <submittedName>
        <fullName evidence="3">Flagellar motor switch protein FliG</fullName>
    </submittedName>
</protein>
<evidence type="ECO:0000313" key="4">
    <source>
        <dbReference type="Proteomes" id="UP000316598"/>
    </source>
</evidence>
<keyword evidence="3" id="KW-0282">Flagellum</keyword>
<dbReference type="Gene3D" id="1.10.220.30">
    <property type="match status" value="2"/>
</dbReference>
<dbReference type="InterPro" id="IPR000090">
    <property type="entry name" value="Flg_Motor_Flig"/>
</dbReference>
<name>A0A5C5WS65_9BACT</name>
<dbReference type="GO" id="GO:0009288">
    <property type="term" value="C:bacterial-type flagellum"/>
    <property type="evidence" value="ECO:0007669"/>
    <property type="project" value="InterPro"/>
</dbReference>
<feature type="region of interest" description="Disordered" evidence="1">
    <location>
        <begin position="291"/>
        <end position="322"/>
    </location>
</feature>
<dbReference type="GO" id="GO:0071973">
    <property type="term" value="P:bacterial-type flagellum-dependent cell motility"/>
    <property type="evidence" value="ECO:0007669"/>
    <property type="project" value="InterPro"/>
</dbReference>
<comment type="caution">
    <text evidence="3">The sequence shown here is derived from an EMBL/GenBank/DDBJ whole genome shotgun (WGS) entry which is preliminary data.</text>
</comment>
<dbReference type="PANTHER" id="PTHR30534:SF0">
    <property type="entry name" value="FLAGELLAR MOTOR SWITCH PROTEIN FLIG"/>
    <property type="match status" value="1"/>
</dbReference>
<evidence type="ECO:0000313" key="3">
    <source>
        <dbReference type="EMBL" id="TWT52995.1"/>
    </source>
</evidence>